<dbReference type="PANTHER" id="PTHR21298">
    <property type="entry name" value="GH01721P"/>
    <property type="match status" value="1"/>
</dbReference>
<dbReference type="PROSITE" id="PS50200">
    <property type="entry name" value="RA"/>
    <property type="match status" value="2"/>
</dbReference>
<feature type="coiled-coil region" evidence="1">
    <location>
        <begin position="314"/>
        <end position="341"/>
    </location>
</feature>
<dbReference type="GO" id="GO:0045743">
    <property type="term" value="P:positive regulation of fibroblast growth factor receptor signaling pathway"/>
    <property type="evidence" value="ECO:0007669"/>
    <property type="project" value="TreeGrafter"/>
</dbReference>
<dbReference type="Gene3D" id="3.10.20.90">
    <property type="entry name" value="Phosphatidylinositol 3-kinase Catalytic Subunit, Chain A, domain 1"/>
    <property type="match status" value="2"/>
</dbReference>
<proteinExistence type="predicted"/>
<dbReference type="AlphaFoldDB" id="A0A913YMJ4"/>
<evidence type="ECO:0008006" key="7">
    <source>
        <dbReference type="Google" id="ProtNLM"/>
    </source>
</evidence>
<dbReference type="SMART" id="SM00314">
    <property type="entry name" value="RA"/>
    <property type="match status" value="2"/>
</dbReference>
<keyword evidence="6" id="KW-1185">Reference proteome</keyword>
<dbReference type="SUPFAM" id="SSF50156">
    <property type="entry name" value="PDZ domain-like"/>
    <property type="match status" value="1"/>
</dbReference>
<dbReference type="PROSITE" id="PS50106">
    <property type="entry name" value="PDZ"/>
    <property type="match status" value="1"/>
</dbReference>
<evidence type="ECO:0000259" key="4">
    <source>
        <dbReference type="PROSITE" id="PS50200"/>
    </source>
</evidence>
<dbReference type="InterPro" id="IPR036034">
    <property type="entry name" value="PDZ_sf"/>
</dbReference>
<evidence type="ECO:0000256" key="2">
    <source>
        <dbReference type="SAM" id="MobiDB-lite"/>
    </source>
</evidence>
<organism evidence="5 6">
    <name type="scientific">Exaiptasia diaphana</name>
    <name type="common">Tropical sea anemone</name>
    <name type="synonym">Aiptasia pulchella</name>
    <dbReference type="NCBI Taxonomy" id="2652724"/>
    <lineage>
        <taxon>Eukaryota</taxon>
        <taxon>Metazoa</taxon>
        <taxon>Cnidaria</taxon>
        <taxon>Anthozoa</taxon>
        <taxon>Hexacorallia</taxon>
        <taxon>Actiniaria</taxon>
        <taxon>Aiptasiidae</taxon>
        <taxon>Exaiptasia</taxon>
    </lineage>
</organism>
<feature type="domain" description="Ras-associating" evidence="4">
    <location>
        <begin position="207"/>
        <end position="299"/>
    </location>
</feature>
<reference evidence="5" key="1">
    <citation type="submission" date="2022-11" db="UniProtKB">
        <authorList>
            <consortium name="EnsemblMetazoa"/>
        </authorList>
    </citation>
    <scope>IDENTIFICATION</scope>
</reference>
<dbReference type="Pfam" id="PF17820">
    <property type="entry name" value="PDZ_6"/>
    <property type="match status" value="1"/>
</dbReference>
<dbReference type="Pfam" id="PF00788">
    <property type="entry name" value="RA"/>
    <property type="match status" value="2"/>
</dbReference>
<dbReference type="Gene3D" id="2.30.42.10">
    <property type="match status" value="1"/>
</dbReference>
<dbReference type="PANTHER" id="PTHR21298:SF2">
    <property type="entry name" value="GH01721P"/>
    <property type="match status" value="1"/>
</dbReference>
<evidence type="ECO:0000259" key="3">
    <source>
        <dbReference type="PROSITE" id="PS50106"/>
    </source>
</evidence>
<feature type="compositionally biased region" description="Basic and acidic residues" evidence="2">
    <location>
        <begin position="406"/>
        <end position="420"/>
    </location>
</feature>
<dbReference type="CDD" id="cd17043">
    <property type="entry name" value="RA"/>
    <property type="match status" value="1"/>
</dbReference>
<evidence type="ECO:0000313" key="6">
    <source>
        <dbReference type="Proteomes" id="UP000887567"/>
    </source>
</evidence>
<dbReference type="InterPro" id="IPR029071">
    <property type="entry name" value="Ubiquitin-like_domsf"/>
</dbReference>
<protein>
    <recommendedName>
        <fullName evidence="7">PDZ domain-containing protein</fullName>
    </recommendedName>
</protein>
<name>A0A913YMJ4_EXADI</name>
<dbReference type="InterPro" id="IPR041489">
    <property type="entry name" value="PDZ_6"/>
</dbReference>
<dbReference type="OrthoDB" id="3908708at2759"/>
<feature type="compositionally biased region" description="Polar residues" evidence="2">
    <location>
        <begin position="79"/>
        <end position="92"/>
    </location>
</feature>
<dbReference type="SUPFAM" id="SSF54236">
    <property type="entry name" value="Ubiquitin-like"/>
    <property type="match status" value="2"/>
</dbReference>
<feature type="compositionally biased region" description="Low complexity" evidence="2">
    <location>
        <begin position="673"/>
        <end position="683"/>
    </location>
</feature>
<feature type="region of interest" description="Disordered" evidence="2">
    <location>
        <begin position="379"/>
        <end position="428"/>
    </location>
</feature>
<evidence type="ECO:0000256" key="1">
    <source>
        <dbReference type="SAM" id="Coils"/>
    </source>
</evidence>
<dbReference type="GO" id="GO:0007165">
    <property type="term" value="P:signal transduction"/>
    <property type="evidence" value="ECO:0007669"/>
    <property type="project" value="InterPro"/>
</dbReference>
<feature type="region of interest" description="Disordered" evidence="2">
    <location>
        <begin position="662"/>
        <end position="708"/>
    </location>
</feature>
<dbReference type="EnsemblMetazoa" id="XM_028659901.1">
    <property type="protein sequence ID" value="XP_028515702.1"/>
    <property type="gene ID" value="LOC110241823"/>
</dbReference>
<accession>A0A913YMJ4</accession>
<dbReference type="CDD" id="cd00136">
    <property type="entry name" value="PDZ_canonical"/>
    <property type="match status" value="1"/>
</dbReference>
<dbReference type="SMART" id="SM00228">
    <property type="entry name" value="PDZ"/>
    <property type="match status" value="1"/>
</dbReference>
<keyword evidence="1" id="KW-0175">Coiled coil</keyword>
<dbReference type="InterPro" id="IPR000159">
    <property type="entry name" value="RA_dom"/>
</dbReference>
<dbReference type="RefSeq" id="XP_028515702.1">
    <property type="nucleotide sequence ID" value="XM_028659901.1"/>
</dbReference>
<dbReference type="InterPro" id="IPR001478">
    <property type="entry name" value="PDZ"/>
</dbReference>
<feature type="compositionally biased region" description="Low complexity" evidence="2">
    <location>
        <begin position="46"/>
        <end position="57"/>
    </location>
</feature>
<evidence type="ECO:0000313" key="5">
    <source>
        <dbReference type="EnsemblMetazoa" id="XP_028515702.1"/>
    </source>
</evidence>
<dbReference type="OMA" id="QTAGHEN"/>
<dbReference type="GeneID" id="110241823"/>
<dbReference type="RefSeq" id="XP_020903390.1">
    <property type="nucleotide sequence ID" value="XM_021047731.2"/>
</dbReference>
<dbReference type="EnsemblMetazoa" id="XM_021047731.2">
    <property type="protein sequence ID" value="XP_020903390.1"/>
    <property type="gene ID" value="LOC110241823"/>
</dbReference>
<dbReference type="GO" id="GO:0045742">
    <property type="term" value="P:positive regulation of epidermal growth factor receptor signaling pathway"/>
    <property type="evidence" value="ECO:0007669"/>
    <property type="project" value="TreeGrafter"/>
</dbReference>
<feature type="domain" description="PDZ" evidence="3">
    <location>
        <begin position="726"/>
        <end position="785"/>
    </location>
</feature>
<sequence length="864" mass="97328">MSVYFSKYCVNGYRDSVPGGDPQMRDRLLAAIKELAVLGPGQLQSSQTSLLKTSTQGRSLDSSRATGSPEYPKVHRSHSSSPQASRLKQSNPHGVLKEKLKRSVTLKLEKGIIKIYANILHPDVQFKTLSITFHTTSKELVSSILKKYNAQDKDPNLYYVAMETGIKHKDSGLPISKMIVLEDDARPLELQACQPQGEAKFHLRIKSGGVVRVRISTLCPESSYKTVYIARNTTSRQLIELLVNGSGTEENPDDFTLREASSDLDVDRILGDNEYPLEIQTKWKPNEGRVFFLTRLKKKPDSNPAVQNAPETTSEELRNEIARQNQTIDTMNETIQRLQLKQDIKTENSQHIYTANYSASDQNDYDKIDDMNQDTSISKRVNKRIRFNDSEETNNRQQSASAYGVDLHKPRLEKQNDSISKRPSQSQINKLRRSFDRYRKKSYDDSDLELMRKTNVDNAESKNVECSSQIERFRHNFLKYYNIRNGNKLHKPISRSWSTSDAEYYDIAKNLASVADVLDKPQKSLLEPNNYSNNRELETVLSRNSSFNSLCDREIRRVFENAQIQKQDPESNKTLYDVIKEKELVAVTMKREPGKELGLELAHVTQTGSPIDDPCEVMYVFHKSDGNTSIVGSPTSILSEDDNQVIDYENEVDDVFADSPSELSQDSHICFGSQSDDSSQSNSPKPTLDDTVAGDAKKETGEPGSPGSCCTLAEWREGNGPKPHHGVRIVGVTAGSIAENAKTLEKGDVIVEVNGVNVLNSNLEVVIDALRHQNTVSLVIARQKQESMRHVTTTNTTMVTSPLSSPNHDDMQEQVQQLAAKLTEMEKTLHKKDKYISHLKKSLMKRKLKLTSKEKIEEAVQVIV</sequence>
<feature type="domain" description="Ras-associating" evidence="4">
    <location>
        <begin position="109"/>
        <end position="204"/>
    </location>
</feature>
<dbReference type="Proteomes" id="UP000887567">
    <property type="component" value="Unplaced"/>
</dbReference>
<feature type="region of interest" description="Disordered" evidence="2">
    <location>
        <begin position="46"/>
        <end position="94"/>
    </location>
</feature>
<dbReference type="KEGG" id="epa:110241823"/>